<dbReference type="Pfam" id="PF01970">
    <property type="entry name" value="TctA"/>
    <property type="match status" value="1"/>
</dbReference>
<feature type="transmembrane region" description="Helical" evidence="1">
    <location>
        <begin position="281"/>
        <end position="305"/>
    </location>
</feature>
<dbReference type="GeneID" id="28490235"/>
<gene>
    <name evidence="3" type="ORF">TQ32_00355</name>
</gene>
<name>A0A127BC72_9EURY</name>
<feature type="transmembrane region" description="Helical" evidence="1">
    <location>
        <begin position="138"/>
        <end position="156"/>
    </location>
</feature>
<dbReference type="PATRIC" id="fig|1609559.3.peg.74"/>
<reference evidence="4" key="1">
    <citation type="submission" date="2015-02" db="EMBL/GenBank/DDBJ databases">
        <title>Pyrococcus kukulkanii sp. nov., a novel hyperthermophilic archaeon isolated from a deep-sea hydrothermal vent at the Guaymas Basin.</title>
        <authorList>
            <person name="Oger P.M."/>
            <person name="Callac N."/>
            <person name="Jebbar M."/>
            <person name="Godfroy A."/>
        </authorList>
    </citation>
    <scope>NUCLEOTIDE SEQUENCE [LARGE SCALE GENOMIC DNA]</scope>
    <source>
        <strain evidence="4">NCB100</strain>
    </source>
</reference>
<evidence type="ECO:0000313" key="3">
    <source>
        <dbReference type="EMBL" id="AMM54931.1"/>
    </source>
</evidence>
<feature type="transmembrane region" description="Helical" evidence="1">
    <location>
        <begin position="200"/>
        <end position="220"/>
    </location>
</feature>
<dbReference type="AlphaFoldDB" id="A0A127BC72"/>
<evidence type="ECO:0000259" key="2">
    <source>
        <dbReference type="Pfam" id="PF01970"/>
    </source>
</evidence>
<feature type="transmembrane region" description="Helical" evidence="1">
    <location>
        <begin position="162"/>
        <end position="180"/>
    </location>
</feature>
<protein>
    <submittedName>
        <fullName evidence="3">Membrane protein</fullName>
    </submittedName>
</protein>
<evidence type="ECO:0000256" key="1">
    <source>
        <dbReference type="SAM" id="Phobius"/>
    </source>
</evidence>
<sequence length="374" mass="40834">MFELLLQMIKGVAFGTLTGLTPGLHVNSLSRLSFPTPTLFVMGLVHTFLDSIPSALFGVPDSDDTVPSLLPSHRIVLQGRFGELVRLSVTASTIALILAVLVYPIYSLVAPLYRFEVGLTFIVFLSLFLILSQKNKIGALLIFLLSGFLGYCAFNIPIRDPFYPLFTGLFALPLLIESYLNPPKEVRVEDSKLSVGILRVLKFSALGTFFGSLASLLPTLTAGQASLLGSKLTKDDLDYLTIIYSTNTAAYAFSLANLALTGKTRNGVMVAIGEVSTSELLYLYLLGISAALLVMVFAPRIAILLGKVAFRFYRKAIMAIILFLFALGYLYNGLPGVFLMLSAMLLGFLAPRWQVFRVTYMGVLMLPVLVESVI</sequence>
<organism evidence="3 4">
    <name type="scientific">Pyrococcus kukulkanii</name>
    <dbReference type="NCBI Taxonomy" id="1609559"/>
    <lineage>
        <taxon>Archaea</taxon>
        <taxon>Methanobacteriati</taxon>
        <taxon>Methanobacteriota</taxon>
        <taxon>Thermococci</taxon>
        <taxon>Thermococcales</taxon>
        <taxon>Thermococcaceae</taxon>
        <taxon>Pyrococcus</taxon>
    </lineage>
</organism>
<dbReference type="PANTHER" id="PTHR42204:SF1">
    <property type="entry name" value="INTEGRAL MEMBRANE PROTEIN"/>
    <property type="match status" value="1"/>
</dbReference>
<dbReference type="OrthoDB" id="53365at2157"/>
<accession>A0A127BC72</accession>
<keyword evidence="1" id="KW-0812">Transmembrane</keyword>
<dbReference type="InterPro" id="IPR002823">
    <property type="entry name" value="DUF112_TM"/>
</dbReference>
<feature type="transmembrane region" description="Helical" evidence="1">
    <location>
        <begin position="84"/>
        <end position="106"/>
    </location>
</feature>
<dbReference type="KEGG" id="pyc:TQ32_00355"/>
<feature type="transmembrane region" description="Helical" evidence="1">
    <location>
        <begin position="112"/>
        <end position="131"/>
    </location>
</feature>
<dbReference type="EMBL" id="CP010835">
    <property type="protein sequence ID" value="AMM54931.1"/>
    <property type="molecule type" value="Genomic_DNA"/>
</dbReference>
<feature type="domain" description="DUF112" evidence="2">
    <location>
        <begin position="5"/>
        <end position="360"/>
    </location>
</feature>
<keyword evidence="1" id="KW-0472">Membrane</keyword>
<feature type="transmembrane region" description="Helical" evidence="1">
    <location>
        <begin position="312"/>
        <end position="331"/>
    </location>
</feature>
<keyword evidence="1" id="KW-1133">Transmembrane helix</keyword>
<dbReference type="RefSeq" id="WP_068324633.1">
    <property type="nucleotide sequence ID" value="NZ_CP010835.1"/>
</dbReference>
<proteinExistence type="predicted"/>
<dbReference type="PANTHER" id="PTHR42204">
    <property type="entry name" value="INTEGRAL MEMBRANE PROTEIN"/>
    <property type="match status" value="1"/>
</dbReference>
<dbReference type="Proteomes" id="UP000070587">
    <property type="component" value="Chromosome"/>
</dbReference>
<dbReference type="STRING" id="1609559.TQ32_00355"/>
<evidence type="ECO:0000313" key="4">
    <source>
        <dbReference type="Proteomes" id="UP000070587"/>
    </source>
</evidence>
<reference evidence="3 4" key="2">
    <citation type="journal article" date="2016" name="Int. J. Syst. Evol. Microbiol.">
        <title>Pyrococcus kukulkanii sp. nov., a hyperthermophilic, piezophilic archaeon isolated from a deep-sea hydrothermal vent.</title>
        <authorList>
            <person name="Callac N."/>
            <person name="Oger P."/>
            <person name="Lesongeur F."/>
            <person name="Rattray J.E."/>
            <person name="Vannier P."/>
            <person name="Michoud G."/>
            <person name="Beauverger M."/>
            <person name="Gayet N."/>
            <person name="Rouxel O."/>
            <person name="Jebbar M."/>
            <person name="Godfroy A."/>
        </authorList>
    </citation>
    <scope>NUCLEOTIDE SEQUENCE [LARGE SCALE GENOMIC DNA]</scope>
    <source>
        <strain evidence="3 4">NCB100</strain>
    </source>
</reference>